<dbReference type="Proteomes" id="UP000887226">
    <property type="component" value="Unassembled WGS sequence"/>
</dbReference>
<comment type="similarity">
    <text evidence="1">Belongs to the short-chain dehydrogenases/reductases (SDR) family.</text>
</comment>
<dbReference type="GO" id="GO:0016020">
    <property type="term" value="C:membrane"/>
    <property type="evidence" value="ECO:0007669"/>
    <property type="project" value="TreeGrafter"/>
</dbReference>
<accession>A0A9P8CE07</accession>
<dbReference type="SUPFAM" id="SSF51735">
    <property type="entry name" value="NAD(P)-binding Rossmann-fold domains"/>
    <property type="match status" value="1"/>
</dbReference>
<reference evidence="3" key="1">
    <citation type="journal article" date="2021" name="IMA Fungus">
        <title>Genomic characterization of three marine fungi, including Emericellopsis atlantica sp. nov. with signatures of a generalist lifestyle and marine biomass degradation.</title>
        <authorList>
            <person name="Hagestad O.C."/>
            <person name="Hou L."/>
            <person name="Andersen J.H."/>
            <person name="Hansen E.H."/>
            <person name="Altermark B."/>
            <person name="Li C."/>
            <person name="Kuhnert E."/>
            <person name="Cox R.J."/>
            <person name="Crous P.W."/>
            <person name="Spatafora J.W."/>
            <person name="Lail K."/>
            <person name="Amirebrahimi M."/>
            <person name="Lipzen A."/>
            <person name="Pangilinan J."/>
            <person name="Andreopoulos W."/>
            <person name="Hayes R.D."/>
            <person name="Ng V."/>
            <person name="Grigoriev I.V."/>
            <person name="Jackson S.A."/>
            <person name="Sutton T.D.S."/>
            <person name="Dobson A.D.W."/>
            <person name="Rama T."/>
        </authorList>
    </citation>
    <scope>NUCLEOTIDE SEQUENCE</scope>
    <source>
        <strain evidence="3">TRa3180A</strain>
    </source>
</reference>
<evidence type="ECO:0000313" key="3">
    <source>
        <dbReference type="EMBL" id="KAG9243297.1"/>
    </source>
</evidence>
<dbReference type="PRINTS" id="PR00081">
    <property type="entry name" value="GDHRDH"/>
</dbReference>
<name>A0A9P8CE07_9HELO</name>
<gene>
    <name evidence="3" type="ORF">BJ878DRAFT_583289</name>
</gene>
<dbReference type="Pfam" id="PF00106">
    <property type="entry name" value="adh_short"/>
    <property type="match status" value="1"/>
</dbReference>
<dbReference type="PANTHER" id="PTHR44196:SF1">
    <property type="entry name" value="DEHYDROGENASE_REDUCTASE SDR FAMILY MEMBER 7B"/>
    <property type="match status" value="1"/>
</dbReference>
<protein>
    <submittedName>
        <fullName evidence="3">Short-chain dehydrogenase</fullName>
    </submittedName>
</protein>
<keyword evidence="4" id="KW-1185">Reference proteome</keyword>
<evidence type="ECO:0000256" key="2">
    <source>
        <dbReference type="ARBA" id="ARBA00023002"/>
    </source>
</evidence>
<sequence>MCPYELLNLYTLALNTLDFKCAVVTGGGGGLGRAMADELLMKGKDHPEVDCLINNAGIQRPLDVNDSSLEEAYQEIDINIRGPMHLTIDLLPHFKSKPSATIMNAISLVGYIPFSVINLVYNGTKAWAHFWSMNLRTQLAKEQGSKNIKVVKIVPLRIAIHLHGGRKDPNDNKENNSDALLVDKLMSFVTKGWLENQDTIGAGMDIDIADRWHGAFGEEYAEAERE</sequence>
<organism evidence="3 4">
    <name type="scientific">Calycina marina</name>
    <dbReference type="NCBI Taxonomy" id="1763456"/>
    <lineage>
        <taxon>Eukaryota</taxon>
        <taxon>Fungi</taxon>
        <taxon>Dikarya</taxon>
        <taxon>Ascomycota</taxon>
        <taxon>Pezizomycotina</taxon>
        <taxon>Leotiomycetes</taxon>
        <taxon>Helotiales</taxon>
        <taxon>Pezizellaceae</taxon>
        <taxon>Calycina</taxon>
    </lineage>
</organism>
<dbReference type="OrthoDB" id="37659at2759"/>
<evidence type="ECO:0000256" key="1">
    <source>
        <dbReference type="ARBA" id="ARBA00006484"/>
    </source>
</evidence>
<keyword evidence="2" id="KW-0560">Oxidoreductase</keyword>
<dbReference type="InterPro" id="IPR036291">
    <property type="entry name" value="NAD(P)-bd_dom_sf"/>
</dbReference>
<comment type="caution">
    <text evidence="3">The sequence shown here is derived from an EMBL/GenBank/DDBJ whole genome shotgun (WGS) entry which is preliminary data.</text>
</comment>
<dbReference type="AlphaFoldDB" id="A0A9P8CE07"/>
<dbReference type="EMBL" id="MU253989">
    <property type="protein sequence ID" value="KAG9243297.1"/>
    <property type="molecule type" value="Genomic_DNA"/>
</dbReference>
<dbReference type="InterPro" id="IPR002347">
    <property type="entry name" value="SDR_fam"/>
</dbReference>
<evidence type="ECO:0000313" key="4">
    <source>
        <dbReference type="Proteomes" id="UP000887226"/>
    </source>
</evidence>
<dbReference type="Gene3D" id="3.40.50.720">
    <property type="entry name" value="NAD(P)-binding Rossmann-like Domain"/>
    <property type="match status" value="1"/>
</dbReference>
<proteinExistence type="inferred from homology"/>
<dbReference type="GO" id="GO:0016491">
    <property type="term" value="F:oxidoreductase activity"/>
    <property type="evidence" value="ECO:0007669"/>
    <property type="project" value="UniProtKB-KW"/>
</dbReference>
<dbReference type="PANTHER" id="PTHR44196">
    <property type="entry name" value="DEHYDROGENASE/REDUCTASE SDR FAMILY MEMBER 7B"/>
    <property type="match status" value="1"/>
</dbReference>